<dbReference type="PANTHER" id="PTHR23180">
    <property type="entry name" value="CENTAURIN/ARF"/>
    <property type="match status" value="1"/>
</dbReference>
<evidence type="ECO:0000256" key="1">
    <source>
        <dbReference type="ARBA" id="ARBA00022723"/>
    </source>
</evidence>
<organism evidence="4 5">
    <name type="scientific">Rhizopus microsporus ATCC 52813</name>
    <dbReference type="NCBI Taxonomy" id="1340429"/>
    <lineage>
        <taxon>Eukaryota</taxon>
        <taxon>Fungi</taxon>
        <taxon>Fungi incertae sedis</taxon>
        <taxon>Mucoromycota</taxon>
        <taxon>Mucoromycotina</taxon>
        <taxon>Mucoromycetes</taxon>
        <taxon>Mucorales</taxon>
        <taxon>Mucorineae</taxon>
        <taxon>Rhizopodaceae</taxon>
        <taxon>Rhizopus</taxon>
    </lineage>
</organism>
<dbReference type="AlphaFoldDB" id="A0A2G4T7N3"/>
<keyword evidence="1" id="KW-0479">Metal-binding</keyword>
<keyword evidence="3" id="KW-0862">Zinc</keyword>
<keyword evidence="2" id="KW-0863">Zinc-finger</keyword>
<dbReference type="InterPro" id="IPR037278">
    <property type="entry name" value="ARFGAP/RecO"/>
</dbReference>
<protein>
    <recommendedName>
        <fullName evidence="6">Ankyrin</fullName>
    </recommendedName>
</protein>
<dbReference type="GeneID" id="35440896"/>
<dbReference type="GO" id="GO:0008270">
    <property type="term" value="F:zinc ion binding"/>
    <property type="evidence" value="ECO:0007669"/>
    <property type="project" value="UniProtKB-KW"/>
</dbReference>
<accession>A0A2G4T7N3</accession>
<dbReference type="InterPro" id="IPR038508">
    <property type="entry name" value="ArfGAP_dom_sf"/>
</dbReference>
<reference evidence="4 5" key="1">
    <citation type="journal article" date="2016" name="Proc. Natl. Acad. Sci. U.S.A.">
        <title>Lipid metabolic changes in an early divergent fungus govern the establishment of a mutualistic symbiosis with endobacteria.</title>
        <authorList>
            <person name="Lastovetsky O.A."/>
            <person name="Gaspar M.L."/>
            <person name="Mondo S.J."/>
            <person name="LaButti K.M."/>
            <person name="Sandor L."/>
            <person name="Grigoriev I.V."/>
            <person name="Henry S.A."/>
            <person name="Pawlowska T.E."/>
        </authorList>
    </citation>
    <scope>NUCLEOTIDE SEQUENCE [LARGE SCALE GENOMIC DNA]</scope>
    <source>
        <strain evidence="4 5">ATCC 52813</strain>
    </source>
</reference>
<dbReference type="InterPro" id="IPR045258">
    <property type="entry name" value="ACAP1/2/3-like"/>
</dbReference>
<evidence type="ECO:0008006" key="6">
    <source>
        <dbReference type="Google" id="ProtNLM"/>
    </source>
</evidence>
<dbReference type="GO" id="GO:0005096">
    <property type="term" value="F:GTPase activator activity"/>
    <property type="evidence" value="ECO:0007669"/>
    <property type="project" value="InterPro"/>
</dbReference>
<proteinExistence type="predicted"/>
<keyword evidence="5" id="KW-1185">Reference proteome</keyword>
<dbReference type="Proteomes" id="UP000242254">
    <property type="component" value="Unassembled WGS sequence"/>
</dbReference>
<evidence type="ECO:0000256" key="3">
    <source>
        <dbReference type="ARBA" id="ARBA00022833"/>
    </source>
</evidence>
<dbReference type="PANTHER" id="PTHR23180:SF410">
    <property type="entry name" value="BAR DOMAIN PROTEIN (AFU_ORTHOLOGUE AFUA_2G11475)"/>
    <property type="match status" value="1"/>
</dbReference>
<dbReference type="STRING" id="1340429.A0A2G4T7N3"/>
<dbReference type="RefSeq" id="XP_023470742.1">
    <property type="nucleotide sequence ID" value="XM_023609906.1"/>
</dbReference>
<evidence type="ECO:0000313" key="5">
    <source>
        <dbReference type="Proteomes" id="UP000242254"/>
    </source>
</evidence>
<evidence type="ECO:0000256" key="2">
    <source>
        <dbReference type="ARBA" id="ARBA00022771"/>
    </source>
</evidence>
<evidence type="ECO:0000313" key="4">
    <source>
        <dbReference type="EMBL" id="PHZ17034.1"/>
    </source>
</evidence>
<dbReference type="SUPFAM" id="SSF57863">
    <property type="entry name" value="ArfGap/RecO-like zinc finger"/>
    <property type="match status" value="1"/>
</dbReference>
<dbReference type="EMBL" id="KZ303842">
    <property type="protein sequence ID" value="PHZ17034.1"/>
    <property type="molecule type" value="Genomic_DNA"/>
</dbReference>
<sequence>MLLIGNQNANSIWEALKPENKPEWNTDKETRHQFIYAKYVQKRFMKPSEGAPSMQLLEALESKNVLKALEAIAHGADVNDPYPVDMLSNPVSLVPSSNVFLRLPVLDVQGNPYPDKVIDISIPPQSAPKTKKEYYVIRYPIHLALYHHDFTMAELLFQYGSDTHKLDEVTGCSLADLIGYGHHVLQDDIFEYLNNKNRSRGQALISKLNHIPSK</sequence>
<name>A0A2G4T7N3_RHIZD</name>
<dbReference type="Gene3D" id="1.10.220.150">
    <property type="entry name" value="Arf GTPase activating protein"/>
    <property type="match status" value="1"/>
</dbReference>
<gene>
    <name evidence="4" type="ORF">RHIMIDRAFT_243161</name>
</gene>